<keyword evidence="9 11" id="KW-0961">Cell wall biogenesis/degradation</keyword>
<name>A0A9P6QHC7_9FUNG</name>
<proteinExistence type="inferred from homology"/>
<evidence type="ECO:0000259" key="13">
    <source>
        <dbReference type="Pfam" id="PF08407"/>
    </source>
</evidence>
<feature type="transmembrane region" description="Helical" evidence="11">
    <location>
        <begin position="513"/>
        <end position="530"/>
    </location>
</feature>
<sequence>MPSPSPGHNYPFGTPGPANMSPGLNARFHMGPPSPMTLHYGPAPRHQARRYKTTKKVTLTQGNLVLDCPVPTKLLDVLPRKDSDEFTMMRYTAVTCDPNEFSKERYTIRPKMLNRETELFIVMTMYNEDEILFCRTMHGVMKNISHLCARDRSKTWGADGWKKIVVCIVADGRYKVSPRVLSVLAMMGVYQDGIAKNHVGGREVQAHLYEYTAQLSIDPDLKVKGADRKIPPVQILFCLKEQNKKKLNSHRWFFNAFGPLLNPNVCVLLDVGTKPGNTSIYHLWKAFDVNKHLGGACGEIRAMTGTAGVNLLNPLVAAQNFEYKMSNILDKPMESVFGYISVLPGAFSAYRYKALLNDAQGRGPLTSYFKGENPSGDADNIFSANMYLAEDRILCFELVAKRGGEWLLKYVKSAVGETDVPDSVPEFISQRRRWLNGSFFAAIYALVHCMDIWRSDHNFLRKMWFHLEFFYNFISIVFSWFAIGNMYLTFYYLARSLARPEIDPFGHGIGEKIYEAMSYLYVFLICGQFISSMGNRPQGSKAMYTLSMLLFGVIMGYMLFAATYITTRSIQAALKEFEHSQQSWEVFQTIVKNAAFRDIVLSLLSTYGLYILMSILYLDPWHMITSFIQYLFMMPSYVNILNVYAFCNTHDVSWGTKGDNSVHTDLGEAKKSDGQVVEVEVPITSADINEAYDAAITELSQKKPEVHQSRSAATKQDDYYRNFRTRLVLAWMGSNGLLVAGISSTRLQDTLTLADGSNAYLAAIMWSVFGLSFFRFVGSITYLFLSLFSH</sequence>
<feature type="transmembrane region" description="Helical" evidence="11">
    <location>
        <begin position="542"/>
        <end position="565"/>
    </location>
</feature>
<evidence type="ECO:0000256" key="6">
    <source>
        <dbReference type="ARBA" id="ARBA00022692"/>
    </source>
</evidence>
<dbReference type="Pfam" id="PF08407">
    <property type="entry name" value="Chitin_synth_1N"/>
    <property type="match status" value="1"/>
</dbReference>
<evidence type="ECO:0000256" key="1">
    <source>
        <dbReference type="ARBA" id="ARBA00004651"/>
    </source>
</evidence>
<comment type="function">
    <text evidence="10 11">Polymerizes chitin, a structural polymer of the cell wall and septum, by transferring the sugar moiety of UDP-GlcNAc to the non-reducing end of the growing chitin polymer.</text>
</comment>
<dbReference type="InterPro" id="IPR013616">
    <property type="entry name" value="Chitin_synth_N"/>
</dbReference>
<organism evidence="14 15">
    <name type="scientific">Actinomortierella ambigua</name>
    <dbReference type="NCBI Taxonomy" id="1343610"/>
    <lineage>
        <taxon>Eukaryota</taxon>
        <taxon>Fungi</taxon>
        <taxon>Fungi incertae sedis</taxon>
        <taxon>Mucoromycota</taxon>
        <taxon>Mortierellomycotina</taxon>
        <taxon>Mortierellomycetes</taxon>
        <taxon>Mortierellales</taxon>
        <taxon>Mortierellaceae</taxon>
        <taxon>Actinomortierella</taxon>
    </lineage>
</organism>
<feature type="region of interest" description="Disordered" evidence="12">
    <location>
        <begin position="1"/>
        <end position="33"/>
    </location>
</feature>
<dbReference type="GO" id="GO:0004100">
    <property type="term" value="F:chitin synthase activity"/>
    <property type="evidence" value="ECO:0007669"/>
    <property type="project" value="UniProtKB-UniRule"/>
</dbReference>
<dbReference type="SUPFAM" id="SSF53448">
    <property type="entry name" value="Nucleotide-diphospho-sugar transferases"/>
    <property type="match status" value="1"/>
</dbReference>
<evidence type="ECO:0000256" key="12">
    <source>
        <dbReference type="SAM" id="MobiDB-lite"/>
    </source>
</evidence>
<feature type="transmembrane region" description="Helical" evidence="11">
    <location>
        <begin position="759"/>
        <end position="785"/>
    </location>
</feature>
<evidence type="ECO:0000313" key="14">
    <source>
        <dbReference type="EMBL" id="KAG0268876.1"/>
    </source>
</evidence>
<dbReference type="GO" id="GO:0071555">
    <property type="term" value="P:cell wall organization"/>
    <property type="evidence" value="ECO:0007669"/>
    <property type="project" value="UniProtKB-KW"/>
</dbReference>
<keyword evidence="3 11" id="KW-1003">Cell membrane</keyword>
<evidence type="ECO:0000256" key="8">
    <source>
        <dbReference type="ARBA" id="ARBA00023136"/>
    </source>
</evidence>
<comment type="similarity">
    <text evidence="11">Belongs to the chitin synthase family.</text>
</comment>
<evidence type="ECO:0000256" key="4">
    <source>
        <dbReference type="ARBA" id="ARBA00022676"/>
    </source>
</evidence>
<reference evidence="14" key="1">
    <citation type="journal article" date="2020" name="Fungal Divers.">
        <title>Resolving the Mortierellaceae phylogeny through synthesis of multi-gene phylogenetics and phylogenomics.</title>
        <authorList>
            <person name="Vandepol N."/>
            <person name="Liber J."/>
            <person name="Desiro A."/>
            <person name="Na H."/>
            <person name="Kennedy M."/>
            <person name="Barry K."/>
            <person name="Grigoriev I.V."/>
            <person name="Miller A.N."/>
            <person name="O'Donnell K."/>
            <person name="Stajich J.E."/>
            <person name="Bonito G."/>
        </authorList>
    </citation>
    <scope>NUCLEOTIDE SEQUENCE</scope>
    <source>
        <strain evidence="14">BC1065</strain>
    </source>
</reference>
<dbReference type="GO" id="GO:0030428">
    <property type="term" value="C:cell septum"/>
    <property type="evidence" value="ECO:0007669"/>
    <property type="project" value="TreeGrafter"/>
</dbReference>
<evidence type="ECO:0000256" key="11">
    <source>
        <dbReference type="RuleBase" id="RU366040"/>
    </source>
</evidence>
<keyword evidence="5 11" id="KW-0808">Transferase</keyword>
<keyword evidence="6 11" id="KW-0812">Transmembrane</keyword>
<comment type="subcellular location">
    <subcellularLocation>
        <location evidence="1 11">Cell membrane</location>
        <topology evidence="1 11">Multi-pass membrane protein</topology>
    </subcellularLocation>
</comment>
<feature type="transmembrane region" description="Helical" evidence="11">
    <location>
        <begin position="624"/>
        <end position="647"/>
    </location>
</feature>
<dbReference type="CDD" id="cd04190">
    <property type="entry name" value="Chitin_synth_C"/>
    <property type="match status" value="1"/>
</dbReference>
<keyword evidence="15" id="KW-1185">Reference proteome</keyword>
<dbReference type="PANTHER" id="PTHR22914:SF9">
    <property type="entry name" value="CHITIN SYNTHASE 1"/>
    <property type="match status" value="1"/>
</dbReference>
<dbReference type="OrthoDB" id="26569at2759"/>
<keyword evidence="7 11" id="KW-1133">Transmembrane helix</keyword>
<dbReference type="InterPro" id="IPR004835">
    <property type="entry name" value="Chitin_synth"/>
</dbReference>
<feature type="transmembrane region" description="Helical" evidence="11">
    <location>
        <begin position="727"/>
        <end position="747"/>
    </location>
</feature>
<evidence type="ECO:0000313" key="15">
    <source>
        <dbReference type="Proteomes" id="UP000807716"/>
    </source>
</evidence>
<evidence type="ECO:0000256" key="5">
    <source>
        <dbReference type="ARBA" id="ARBA00022679"/>
    </source>
</evidence>
<feature type="transmembrane region" description="Helical" evidence="11">
    <location>
        <begin position="599"/>
        <end position="618"/>
    </location>
</feature>
<dbReference type="PANTHER" id="PTHR22914">
    <property type="entry name" value="CHITIN SYNTHASE"/>
    <property type="match status" value="1"/>
</dbReference>
<protein>
    <recommendedName>
        <fullName evidence="2 11">Chitin synthase</fullName>
        <ecNumber evidence="2 11">2.4.1.16</ecNumber>
    </recommendedName>
</protein>
<comment type="catalytic activity">
    <reaction evidence="11">
        <text>[(1-&gt;4)-N-acetyl-beta-D-glucosaminyl](n) + UDP-N-acetyl-alpha-D-glucosamine = [(1-&gt;4)-N-acetyl-beta-D-glucosaminyl](n+1) + UDP + H(+)</text>
        <dbReference type="Rhea" id="RHEA:16637"/>
        <dbReference type="Rhea" id="RHEA-COMP:9593"/>
        <dbReference type="Rhea" id="RHEA-COMP:9595"/>
        <dbReference type="ChEBI" id="CHEBI:15378"/>
        <dbReference type="ChEBI" id="CHEBI:17029"/>
        <dbReference type="ChEBI" id="CHEBI:57705"/>
        <dbReference type="ChEBI" id="CHEBI:58223"/>
        <dbReference type="EC" id="2.4.1.16"/>
    </reaction>
</comment>
<feature type="transmembrane region" description="Helical" evidence="11">
    <location>
        <begin position="473"/>
        <end position="493"/>
    </location>
</feature>
<accession>A0A9P6QHC7</accession>
<evidence type="ECO:0000256" key="7">
    <source>
        <dbReference type="ARBA" id="ARBA00022989"/>
    </source>
</evidence>
<evidence type="ECO:0000256" key="2">
    <source>
        <dbReference type="ARBA" id="ARBA00012543"/>
    </source>
</evidence>
<gene>
    <name evidence="14" type="primary">CHS1_2</name>
    <name evidence="14" type="ORF">DFQ27_005471</name>
</gene>
<dbReference type="EC" id="2.4.1.16" evidence="2 11"/>
<keyword evidence="8 11" id="KW-0472">Membrane</keyword>
<keyword evidence="4 11" id="KW-0328">Glycosyltransferase</keyword>
<dbReference type="GO" id="GO:0005886">
    <property type="term" value="C:plasma membrane"/>
    <property type="evidence" value="ECO:0007669"/>
    <property type="project" value="UniProtKB-SubCell"/>
</dbReference>
<evidence type="ECO:0000256" key="9">
    <source>
        <dbReference type="ARBA" id="ARBA00023316"/>
    </source>
</evidence>
<dbReference type="Proteomes" id="UP000807716">
    <property type="component" value="Unassembled WGS sequence"/>
</dbReference>
<dbReference type="EMBL" id="JAAAJB010000039">
    <property type="protein sequence ID" value="KAG0268876.1"/>
    <property type="molecule type" value="Genomic_DNA"/>
</dbReference>
<comment type="caution">
    <text evidence="14">The sequence shown here is derived from an EMBL/GenBank/DDBJ whole genome shotgun (WGS) entry which is preliminary data.</text>
</comment>
<feature type="domain" description="Chitin synthase N-terminal" evidence="13">
    <location>
        <begin position="52"/>
        <end position="118"/>
    </location>
</feature>
<evidence type="ECO:0000256" key="10">
    <source>
        <dbReference type="ARBA" id="ARBA00024009"/>
    </source>
</evidence>
<evidence type="ECO:0000256" key="3">
    <source>
        <dbReference type="ARBA" id="ARBA00022475"/>
    </source>
</evidence>
<dbReference type="GO" id="GO:0006031">
    <property type="term" value="P:chitin biosynthetic process"/>
    <property type="evidence" value="ECO:0007669"/>
    <property type="project" value="UniProtKB-UniRule"/>
</dbReference>
<dbReference type="Pfam" id="PF01644">
    <property type="entry name" value="Chitin_synth_1"/>
    <property type="match status" value="1"/>
</dbReference>
<dbReference type="InterPro" id="IPR029044">
    <property type="entry name" value="Nucleotide-diphossugar_trans"/>
</dbReference>
<dbReference type="AlphaFoldDB" id="A0A9P6QHC7"/>